<evidence type="ECO:0008006" key="4">
    <source>
        <dbReference type="Google" id="ProtNLM"/>
    </source>
</evidence>
<dbReference type="OrthoDB" id="5244605at2"/>
<reference evidence="2 3" key="1">
    <citation type="submission" date="2016-10" db="EMBL/GenBank/DDBJ databases">
        <authorList>
            <person name="de Groot N.N."/>
        </authorList>
    </citation>
    <scope>NUCLEOTIDE SEQUENCE [LARGE SCALE GENOMIC DNA]</scope>
    <source>
        <strain evidence="2 3">DSM 22788</strain>
    </source>
</reference>
<dbReference type="STRING" id="1079994.SAMN04488565_0730"/>
<feature type="compositionally biased region" description="Gly residues" evidence="1">
    <location>
        <begin position="293"/>
        <end position="313"/>
    </location>
</feature>
<protein>
    <recommendedName>
        <fullName evidence="4">EcsC protein family protein</fullName>
    </recommendedName>
</protein>
<evidence type="ECO:0000256" key="1">
    <source>
        <dbReference type="SAM" id="MobiDB-lite"/>
    </source>
</evidence>
<feature type="region of interest" description="Disordered" evidence="1">
    <location>
        <begin position="248"/>
        <end position="328"/>
    </location>
</feature>
<proteinExistence type="predicted"/>
<dbReference type="RefSeq" id="WP_143025962.1">
    <property type="nucleotide sequence ID" value="NZ_FNKB01000001.1"/>
</dbReference>
<evidence type="ECO:0000313" key="2">
    <source>
        <dbReference type="EMBL" id="SDQ12699.1"/>
    </source>
</evidence>
<gene>
    <name evidence="2" type="ORF">SAMN04488565_0730</name>
</gene>
<organism evidence="2 3">
    <name type="scientific">Leucobacter chromiiresistens</name>
    <dbReference type="NCBI Taxonomy" id="1079994"/>
    <lineage>
        <taxon>Bacteria</taxon>
        <taxon>Bacillati</taxon>
        <taxon>Actinomycetota</taxon>
        <taxon>Actinomycetes</taxon>
        <taxon>Micrococcales</taxon>
        <taxon>Microbacteriaceae</taxon>
        <taxon>Leucobacter</taxon>
    </lineage>
</organism>
<dbReference type="Proteomes" id="UP000182690">
    <property type="component" value="Unassembled WGS sequence"/>
</dbReference>
<dbReference type="AlphaFoldDB" id="A0A1H0YBS3"/>
<sequence>MARPTRRERAIARIIQPRSSTTGAPRPIVERSLDGLLAMQRPSVLAHLRRIRRKYPHATPEQIIHVLETRYIATVTAGGAGVGAAAVIPAVGTGIALGLAGAETLGFVEATALFAHSVAEVHGITVTDRERTRALVLALMLGNEGADLVRQVTMQAVGGGGSRRDYWGKMLTSAVPRYAMGPLLDRLKKSFMHRLAAVGGASVVGKALPFGVGAVVGGTGNHLLARRVTKASRQAFGPPPLTLPVELEFTPGPFATDHPEAQPAPGAAPAPEAPRYAPPVEPSAPRYAPPVPEGGGASGVGAPSGGAPGGSGSAPGPAYDITSLPRTP</sequence>
<feature type="compositionally biased region" description="Pro residues" evidence="1">
    <location>
        <begin position="266"/>
        <end position="292"/>
    </location>
</feature>
<dbReference type="EMBL" id="FNKB01000001">
    <property type="protein sequence ID" value="SDQ12699.1"/>
    <property type="molecule type" value="Genomic_DNA"/>
</dbReference>
<evidence type="ECO:0000313" key="3">
    <source>
        <dbReference type="Proteomes" id="UP000182690"/>
    </source>
</evidence>
<accession>A0A1H0YBS3</accession>
<name>A0A1H0YBS3_9MICO</name>